<proteinExistence type="predicted"/>
<dbReference type="RefSeq" id="WP_076221179.1">
    <property type="nucleotide sequence ID" value="NZ_MPVP01000763.1"/>
</dbReference>
<protein>
    <recommendedName>
        <fullName evidence="3">Phage portal protein</fullName>
    </recommendedName>
</protein>
<dbReference type="EMBL" id="MPVP01000763">
    <property type="protein sequence ID" value="OMC89933.1"/>
    <property type="molecule type" value="Genomic_DNA"/>
</dbReference>
<accession>A0ABX3GFS3</accession>
<sequence length="106" mass="12515">MNKNALSIYKVTEITIWGHEDNPRYFKSPIAAEKDFHRRVKIGITHENLPDRSCNDDPPPWKIRVGNEENVRLKATIRYWDSYHTDCGTEHDINEYEILFEEIAVV</sequence>
<evidence type="ECO:0000313" key="1">
    <source>
        <dbReference type="EMBL" id="OMC89933.1"/>
    </source>
</evidence>
<reference evidence="1 2" key="1">
    <citation type="submission" date="2016-11" db="EMBL/GenBank/DDBJ databases">
        <title>Paenibacillus species isolates.</title>
        <authorList>
            <person name="Beno S.M."/>
        </authorList>
    </citation>
    <scope>NUCLEOTIDE SEQUENCE [LARGE SCALE GENOMIC DNA]</scope>
    <source>
        <strain evidence="1 2">FSL H7-0433</strain>
    </source>
</reference>
<comment type="caution">
    <text evidence="1">The sequence shown here is derived from an EMBL/GenBank/DDBJ whole genome shotgun (WGS) entry which is preliminary data.</text>
</comment>
<keyword evidence="2" id="KW-1185">Reference proteome</keyword>
<dbReference type="Proteomes" id="UP000187158">
    <property type="component" value="Unassembled WGS sequence"/>
</dbReference>
<name>A0ABX3GFS3_9BACL</name>
<evidence type="ECO:0000313" key="2">
    <source>
        <dbReference type="Proteomes" id="UP000187158"/>
    </source>
</evidence>
<organism evidence="1 2">
    <name type="scientific">Paenibacillus odorifer</name>
    <dbReference type="NCBI Taxonomy" id="189426"/>
    <lineage>
        <taxon>Bacteria</taxon>
        <taxon>Bacillati</taxon>
        <taxon>Bacillota</taxon>
        <taxon>Bacilli</taxon>
        <taxon>Bacillales</taxon>
        <taxon>Paenibacillaceae</taxon>
        <taxon>Paenibacillus</taxon>
    </lineage>
</organism>
<gene>
    <name evidence="1" type="ORF">BSO21_34685</name>
</gene>
<evidence type="ECO:0008006" key="3">
    <source>
        <dbReference type="Google" id="ProtNLM"/>
    </source>
</evidence>